<reference evidence="21" key="1">
    <citation type="submission" date="2016-05" db="EMBL/GenBank/DDBJ databases">
        <title>Paenibacillus oryzae. sp. nov., isolated from the rice root.</title>
        <authorList>
            <person name="Zhang J."/>
            <person name="Zhang X."/>
        </authorList>
    </citation>
    <scope>NUCLEOTIDE SEQUENCE [LARGE SCALE GENOMIC DNA]</scope>
    <source>
        <strain evidence="21">KCTC13222</strain>
    </source>
</reference>
<dbReference type="InterPro" id="IPR036890">
    <property type="entry name" value="HATPase_C_sf"/>
</dbReference>
<dbReference type="InterPro" id="IPR003018">
    <property type="entry name" value="GAF"/>
</dbReference>
<evidence type="ECO:0000256" key="9">
    <source>
        <dbReference type="ARBA" id="ARBA00022777"/>
    </source>
</evidence>
<evidence type="ECO:0000256" key="4">
    <source>
        <dbReference type="ARBA" id="ARBA00012438"/>
    </source>
</evidence>
<dbReference type="Proteomes" id="UP000093309">
    <property type="component" value="Unassembled WGS sequence"/>
</dbReference>
<dbReference type="InterPro" id="IPR003594">
    <property type="entry name" value="HATPase_dom"/>
</dbReference>
<dbReference type="CDD" id="cd00082">
    <property type="entry name" value="HisKA"/>
    <property type="match status" value="1"/>
</dbReference>
<keyword evidence="11" id="KW-0902">Two-component regulatory system</keyword>
<evidence type="ECO:0000259" key="17">
    <source>
        <dbReference type="PROSITE" id="PS50109"/>
    </source>
</evidence>
<evidence type="ECO:0000256" key="2">
    <source>
        <dbReference type="ARBA" id="ARBA00004651"/>
    </source>
</evidence>
<dbReference type="EC" id="2.7.13.3" evidence="4"/>
<dbReference type="Gene3D" id="3.40.50.2300">
    <property type="match status" value="1"/>
</dbReference>
<evidence type="ECO:0000256" key="16">
    <source>
        <dbReference type="SAM" id="Phobius"/>
    </source>
</evidence>
<evidence type="ECO:0000259" key="18">
    <source>
        <dbReference type="PROSITE" id="PS50110"/>
    </source>
</evidence>
<keyword evidence="10" id="KW-0067">ATP-binding</keyword>
<dbReference type="InterPro" id="IPR011006">
    <property type="entry name" value="CheY-like_superfamily"/>
</dbReference>
<dbReference type="Pfam" id="PF05227">
    <property type="entry name" value="CHASE3"/>
    <property type="match status" value="1"/>
</dbReference>
<dbReference type="PRINTS" id="PR00344">
    <property type="entry name" value="BCTRLSENSOR"/>
</dbReference>
<accession>A0A1C0ZRA3</accession>
<dbReference type="InterPro" id="IPR003660">
    <property type="entry name" value="HAMP_dom"/>
</dbReference>
<name>A0A1C0ZRA3_9BACL</name>
<dbReference type="Pfam" id="PF00072">
    <property type="entry name" value="Response_reg"/>
    <property type="match status" value="1"/>
</dbReference>
<feature type="transmembrane region" description="Helical" evidence="16">
    <location>
        <begin position="178"/>
        <end position="201"/>
    </location>
</feature>
<dbReference type="SUPFAM" id="SSF55781">
    <property type="entry name" value="GAF domain-like"/>
    <property type="match status" value="1"/>
</dbReference>
<dbReference type="SUPFAM" id="SSF47384">
    <property type="entry name" value="Homodimeric domain of signal transducing histidine kinase"/>
    <property type="match status" value="1"/>
</dbReference>
<dbReference type="PROSITE" id="PS50110">
    <property type="entry name" value="RESPONSE_REGULATORY"/>
    <property type="match status" value="1"/>
</dbReference>
<dbReference type="SMART" id="SM00448">
    <property type="entry name" value="REC"/>
    <property type="match status" value="1"/>
</dbReference>
<dbReference type="STRING" id="512399.A8709_12125"/>
<evidence type="ECO:0000313" key="20">
    <source>
        <dbReference type="EMBL" id="OCT10547.1"/>
    </source>
</evidence>
<dbReference type="SUPFAM" id="SSF55874">
    <property type="entry name" value="ATPase domain of HSP90 chaperone/DNA topoisomerase II/histidine kinase"/>
    <property type="match status" value="1"/>
</dbReference>
<dbReference type="PANTHER" id="PTHR45339:SF1">
    <property type="entry name" value="HYBRID SIGNAL TRANSDUCTION HISTIDINE KINASE J"/>
    <property type="match status" value="1"/>
</dbReference>
<dbReference type="PROSITE" id="PS50885">
    <property type="entry name" value="HAMP"/>
    <property type="match status" value="1"/>
</dbReference>
<dbReference type="SMART" id="SM00388">
    <property type="entry name" value="HisKA"/>
    <property type="match status" value="1"/>
</dbReference>
<keyword evidence="12 16" id="KW-0472">Membrane</keyword>
<feature type="transmembrane region" description="Helical" evidence="16">
    <location>
        <begin position="6"/>
        <end position="22"/>
    </location>
</feature>
<keyword evidence="6 14" id="KW-0597">Phosphoprotein</keyword>
<dbReference type="Gene3D" id="3.30.450.40">
    <property type="match status" value="1"/>
</dbReference>
<dbReference type="InterPro" id="IPR007891">
    <property type="entry name" value="CHASE3"/>
</dbReference>
<feature type="domain" description="Response regulatory" evidence="18">
    <location>
        <begin position="764"/>
        <end position="881"/>
    </location>
</feature>
<dbReference type="InterPro" id="IPR001789">
    <property type="entry name" value="Sig_transdc_resp-reg_receiver"/>
</dbReference>
<evidence type="ECO:0000256" key="15">
    <source>
        <dbReference type="SAM" id="Coils"/>
    </source>
</evidence>
<evidence type="ECO:0000256" key="3">
    <source>
        <dbReference type="ARBA" id="ARBA00006402"/>
    </source>
</evidence>
<dbReference type="GO" id="GO:0005886">
    <property type="term" value="C:plasma membrane"/>
    <property type="evidence" value="ECO:0007669"/>
    <property type="project" value="UniProtKB-SubCell"/>
</dbReference>
<comment type="subcellular location">
    <subcellularLocation>
        <location evidence="2">Cell membrane</location>
        <topology evidence="2">Multi-pass membrane protein</topology>
    </subcellularLocation>
</comment>
<dbReference type="InterPro" id="IPR005467">
    <property type="entry name" value="His_kinase_dom"/>
</dbReference>
<evidence type="ECO:0000259" key="19">
    <source>
        <dbReference type="PROSITE" id="PS50885"/>
    </source>
</evidence>
<evidence type="ECO:0000256" key="12">
    <source>
        <dbReference type="ARBA" id="ARBA00023136"/>
    </source>
</evidence>
<comment type="similarity">
    <text evidence="3">In the N-terminal section; belongs to the phytochrome family.</text>
</comment>
<dbReference type="Gene3D" id="3.30.565.10">
    <property type="entry name" value="Histidine kinase-like ATPase, C-terminal domain"/>
    <property type="match status" value="1"/>
</dbReference>
<dbReference type="CDD" id="cd19410">
    <property type="entry name" value="HK9-like_sensor"/>
    <property type="match status" value="1"/>
</dbReference>
<feature type="coiled-coil region" evidence="15">
    <location>
        <begin position="416"/>
        <end position="461"/>
    </location>
</feature>
<dbReference type="InterPro" id="IPR003661">
    <property type="entry name" value="HisK_dim/P_dom"/>
</dbReference>
<evidence type="ECO:0000256" key="5">
    <source>
        <dbReference type="ARBA" id="ARBA00022475"/>
    </source>
</evidence>
<dbReference type="FunFam" id="3.30.565.10:FF:000010">
    <property type="entry name" value="Sensor histidine kinase RcsC"/>
    <property type="match status" value="1"/>
</dbReference>
<evidence type="ECO:0000256" key="6">
    <source>
        <dbReference type="ARBA" id="ARBA00022553"/>
    </source>
</evidence>
<evidence type="ECO:0000313" key="21">
    <source>
        <dbReference type="Proteomes" id="UP000093309"/>
    </source>
</evidence>
<feature type="modified residue" description="4-aspartylphosphate" evidence="14">
    <location>
        <position position="814"/>
    </location>
</feature>
<keyword evidence="5" id="KW-1003">Cell membrane</keyword>
<dbReference type="Pfam" id="PF00512">
    <property type="entry name" value="HisKA"/>
    <property type="match status" value="1"/>
</dbReference>
<dbReference type="SMART" id="SM00065">
    <property type="entry name" value="GAF"/>
    <property type="match status" value="1"/>
</dbReference>
<evidence type="ECO:0000256" key="14">
    <source>
        <dbReference type="PROSITE-ProRule" id="PRU00169"/>
    </source>
</evidence>
<keyword evidence="8" id="KW-0547">Nucleotide-binding</keyword>
<dbReference type="AlphaFoldDB" id="A0A1C0ZRA3"/>
<dbReference type="Pfam" id="PF13185">
    <property type="entry name" value="GAF_2"/>
    <property type="match status" value="1"/>
</dbReference>
<sequence length="883" mass="100056">MIGYVFIIFCVTISFVLVNRQLDSMQKDRNYVIEHDFAVNNETNQLEKYVMDMENGQRGYLLTGDATYIEPYTTGETKWRDSYNQLRELTNGNPVQEQNLTTLKESIEKWLVQTGGTVPTMRTGVSNDSYFNFTFFVTHQNILDIRSQLGRFRSLEMDYVKNRAAHLDSQNRMLTHSLFFMLGIVLFFSLLAALVISRSIVGTIKQVTRSITKLSSMKRDSSKRIQVTMNDEVKDLADATNALLESQEELVWQQRKVTEVVQMLQGISDLETLGETFIRKAAELFGASFGIFYFRSTHEGKEVMMKLASYAMMGENNEVGKPIFRMGEGLVGQCAIEKRIVHLRHIPANYISLTSGLGSARAQSVLIVPIVHHQEVIAVMELASLHEFTLLQLSLMDEILEVLGTIVHSVQTRGEVERLLRESQVMMEELQIQQEELHTTNEQLEERNRYADERTRELEHMKASFEEHAIQLEMSSRYKSEFLANMSHELRTPLNSVLILSQMLQENNNRTLTSEEQEYARVIHSSGNDLLHLINDILDLSKVEAGKLDIHVGELHVRGLPELLKSQFEKVAEQRNLAFQITLDPQVPHIFWTDEQRLCQIIKNLLSNAFKFTHRGSVQVDIRMCTLEEIANLLPSARTAQAIAVSVRDTGIGIGPEKQELIFEPFRQADGTTNRKYGGTGLGLSICRELARLLGGSILMQSEEDKGSTFTLFIPSLLHLLGESSLLVMEAAVASTSASSEYLLRDIYLPATDQVATNDFTDRKVLVVDDDVRNVFALCNAFEKEGIIVSVAQNGQECLEVLEKDPGIELILMDIMMPVMDGYEAMRLIRKNSHYQQVPIIALTAKAMKQDREICLQAGASDYISKPLNLSQLLSLMLVWLSK</sequence>
<dbReference type="PROSITE" id="PS50109">
    <property type="entry name" value="HIS_KIN"/>
    <property type="match status" value="1"/>
</dbReference>
<dbReference type="CDD" id="cd17546">
    <property type="entry name" value="REC_hyHK_CKI1_RcsC-like"/>
    <property type="match status" value="1"/>
</dbReference>
<evidence type="ECO:0000256" key="8">
    <source>
        <dbReference type="ARBA" id="ARBA00022741"/>
    </source>
</evidence>
<keyword evidence="16" id="KW-1133">Transmembrane helix</keyword>
<dbReference type="Gene3D" id="1.10.287.130">
    <property type="match status" value="1"/>
</dbReference>
<dbReference type="InterPro" id="IPR029016">
    <property type="entry name" value="GAF-like_dom_sf"/>
</dbReference>
<comment type="caution">
    <text evidence="20">The sequence shown here is derived from an EMBL/GenBank/DDBJ whole genome shotgun (WGS) entry which is preliminary data.</text>
</comment>
<keyword evidence="16" id="KW-0812">Transmembrane</keyword>
<keyword evidence="7" id="KW-0808">Transferase</keyword>
<dbReference type="CDD" id="cd16922">
    <property type="entry name" value="HATPase_EvgS-ArcB-TorS-like"/>
    <property type="match status" value="1"/>
</dbReference>
<evidence type="ECO:0000256" key="10">
    <source>
        <dbReference type="ARBA" id="ARBA00022840"/>
    </source>
</evidence>
<evidence type="ECO:0000256" key="7">
    <source>
        <dbReference type="ARBA" id="ARBA00022679"/>
    </source>
</evidence>
<evidence type="ECO:0000256" key="13">
    <source>
        <dbReference type="ARBA" id="ARBA00074306"/>
    </source>
</evidence>
<evidence type="ECO:0000256" key="1">
    <source>
        <dbReference type="ARBA" id="ARBA00000085"/>
    </source>
</evidence>
<keyword evidence="15" id="KW-0175">Coiled coil</keyword>
<dbReference type="Pfam" id="PF02518">
    <property type="entry name" value="HATPase_c"/>
    <property type="match status" value="1"/>
</dbReference>
<dbReference type="EMBL" id="LYPC01000032">
    <property type="protein sequence ID" value="OCT10547.1"/>
    <property type="molecule type" value="Genomic_DNA"/>
</dbReference>
<dbReference type="Gene3D" id="6.10.340.10">
    <property type="match status" value="1"/>
</dbReference>
<keyword evidence="9" id="KW-0418">Kinase</keyword>
<dbReference type="InterPro" id="IPR004358">
    <property type="entry name" value="Sig_transdc_His_kin-like_C"/>
</dbReference>
<protein>
    <recommendedName>
        <fullName evidence="13">Circadian input-output histidine kinase CikA</fullName>
        <ecNumber evidence="4">2.7.13.3</ecNumber>
    </recommendedName>
</protein>
<feature type="domain" description="Histidine kinase" evidence="17">
    <location>
        <begin position="485"/>
        <end position="718"/>
    </location>
</feature>
<proteinExistence type="inferred from homology"/>
<comment type="catalytic activity">
    <reaction evidence="1">
        <text>ATP + protein L-histidine = ADP + protein N-phospho-L-histidine.</text>
        <dbReference type="EC" id="2.7.13.3"/>
    </reaction>
</comment>
<dbReference type="PANTHER" id="PTHR45339">
    <property type="entry name" value="HYBRID SIGNAL TRANSDUCTION HISTIDINE KINASE J"/>
    <property type="match status" value="1"/>
</dbReference>
<evidence type="ECO:0000256" key="11">
    <source>
        <dbReference type="ARBA" id="ARBA00023012"/>
    </source>
</evidence>
<dbReference type="InterPro" id="IPR036097">
    <property type="entry name" value="HisK_dim/P_sf"/>
</dbReference>
<organism evidence="20 21">
    <name type="scientific">Paenibacillus pectinilyticus</name>
    <dbReference type="NCBI Taxonomy" id="512399"/>
    <lineage>
        <taxon>Bacteria</taxon>
        <taxon>Bacillati</taxon>
        <taxon>Bacillota</taxon>
        <taxon>Bacilli</taxon>
        <taxon>Bacillales</taxon>
        <taxon>Paenibacillaceae</taxon>
        <taxon>Paenibacillus</taxon>
    </lineage>
</organism>
<dbReference type="GO" id="GO:0005524">
    <property type="term" value="F:ATP binding"/>
    <property type="evidence" value="ECO:0007669"/>
    <property type="project" value="UniProtKB-KW"/>
</dbReference>
<keyword evidence="21" id="KW-1185">Reference proteome</keyword>
<feature type="domain" description="HAMP" evidence="19">
    <location>
        <begin position="198"/>
        <end position="252"/>
    </location>
</feature>
<gene>
    <name evidence="20" type="ORF">A8709_12125</name>
</gene>
<dbReference type="SUPFAM" id="SSF52172">
    <property type="entry name" value="CheY-like"/>
    <property type="match status" value="1"/>
</dbReference>
<dbReference type="GO" id="GO:0000155">
    <property type="term" value="F:phosphorelay sensor kinase activity"/>
    <property type="evidence" value="ECO:0007669"/>
    <property type="project" value="InterPro"/>
</dbReference>
<dbReference type="SMART" id="SM00387">
    <property type="entry name" value="HATPase_c"/>
    <property type="match status" value="1"/>
</dbReference>